<keyword evidence="1" id="KW-0472">Membrane</keyword>
<reference evidence="3" key="1">
    <citation type="submission" date="2005-09" db="EMBL/GenBank/DDBJ databases">
        <authorList>
            <person name="Mural R.J."/>
            <person name="Li P.W."/>
            <person name="Adams M.D."/>
            <person name="Amanatides P.G."/>
            <person name="Baden-Tillson H."/>
            <person name="Barnstead M."/>
            <person name="Chin S.H."/>
            <person name="Dew I."/>
            <person name="Evans C.A."/>
            <person name="Ferriera S."/>
            <person name="Flanigan M."/>
            <person name="Fosler C."/>
            <person name="Glodek A."/>
            <person name="Gu Z."/>
            <person name="Holt R.A."/>
            <person name="Jennings D."/>
            <person name="Kraft C.L."/>
            <person name="Lu F."/>
            <person name="Nguyen T."/>
            <person name="Nusskern D.R."/>
            <person name="Pfannkoch C.M."/>
            <person name="Sitter C."/>
            <person name="Sutton G.G."/>
            <person name="Venter J.C."/>
            <person name="Wang Z."/>
            <person name="Woodage T."/>
            <person name="Zheng X.H."/>
            <person name="Zhong F."/>
        </authorList>
    </citation>
    <scope>NUCLEOTIDE SEQUENCE [LARGE SCALE GENOMIC DNA]</scope>
    <source>
        <strain>BN</strain>
        <strain evidence="3">Sprague-Dawley</strain>
    </source>
</reference>
<evidence type="ECO:0000256" key="1">
    <source>
        <dbReference type="SAM" id="Phobius"/>
    </source>
</evidence>
<dbReference type="AlphaFoldDB" id="A6JBJ8"/>
<evidence type="ECO:0000313" key="3">
    <source>
        <dbReference type="Proteomes" id="UP000234681"/>
    </source>
</evidence>
<name>A6JBJ8_RAT</name>
<feature type="transmembrane region" description="Helical" evidence="1">
    <location>
        <begin position="26"/>
        <end position="46"/>
    </location>
</feature>
<sequence length="72" mass="8120">MLAPLGCSLSRSSLDLRKPTFTSARLILFLMVCSHLWCFPLGWLSFPKHPKLSLFPRPSDLPVSFPISNVFT</sequence>
<keyword evidence="1" id="KW-1133">Transmembrane helix</keyword>
<evidence type="ECO:0000313" key="2">
    <source>
        <dbReference type="EMBL" id="EDM08375.1"/>
    </source>
</evidence>
<protein>
    <submittedName>
        <fullName evidence="2">RCG24728</fullName>
    </submittedName>
</protein>
<organism evidence="2 3">
    <name type="scientific">Rattus norvegicus</name>
    <name type="common">Rat</name>
    <dbReference type="NCBI Taxonomy" id="10116"/>
    <lineage>
        <taxon>Eukaryota</taxon>
        <taxon>Metazoa</taxon>
        <taxon>Chordata</taxon>
        <taxon>Craniata</taxon>
        <taxon>Vertebrata</taxon>
        <taxon>Euteleostomi</taxon>
        <taxon>Mammalia</taxon>
        <taxon>Eutheria</taxon>
        <taxon>Euarchontoglires</taxon>
        <taxon>Glires</taxon>
        <taxon>Rodentia</taxon>
        <taxon>Myomorpha</taxon>
        <taxon>Muroidea</taxon>
        <taxon>Muridae</taxon>
        <taxon>Murinae</taxon>
        <taxon>Rattus</taxon>
    </lineage>
</organism>
<keyword evidence="1" id="KW-0812">Transmembrane</keyword>
<accession>A6JBJ8</accession>
<proteinExistence type="predicted"/>
<dbReference type="EMBL" id="CH473980">
    <property type="protein sequence ID" value="EDM08375.1"/>
    <property type="molecule type" value="Genomic_DNA"/>
</dbReference>
<gene>
    <name evidence="2" type="ORF">rCG_24728</name>
</gene>
<dbReference type="Proteomes" id="UP000234681">
    <property type="component" value="Chromosome 1"/>
</dbReference>